<dbReference type="Proteomes" id="UP001243717">
    <property type="component" value="Unassembled WGS sequence"/>
</dbReference>
<organism evidence="1 2">
    <name type="scientific">Thalassobacterium sedimentorum</name>
    <dbReference type="NCBI Taxonomy" id="3041258"/>
    <lineage>
        <taxon>Bacteria</taxon>
        <taxon>Pseudomonadati</taxon>
        <taxon>Verrucomicrobiota</taxon>
        <taxon>Opitutia</taxon>
        <taxon>Puniceicoccales</taxon>
        <taxon>Coraliomargaritaceae</taxon>
        <taxon>Thalassobacterium</taxon>
    </lineage>
</organism>
<dbReference type="RefSeq" id="WP_308983324.1">
    <property type="nucleotide sequence ID" value="NZ_JARXIC010000001.1"/>
</dbReference>
<evidence type="ECO:0008006" key="3">
    <source>
        <dbReference type="Google" id="ProtNLM"/>
    </source>
</evidence>
<dbReference type="EMBL" id="JARXIC010000001">
    <property type="protein sequence ID" value="MDQ8192814.1"/>
    <property type="molecule type" value="Genomic_DNA"/>
</dbReference>
<accession>A0ABU1AEA7</accession>
<sequence length="245" mass="27761">MHKLKTFLFIFGVIVISNRVLAEGTVVSADFSSIYWMESERGSGAAQLEAPDLYFQEGQTYRLLEPYLSQLGPAMNYHGPSQMILYRRQLDDEGLWQYLPALTVQLPSTNRFLLFLAESKNQPSSVTAAAIDISANSIPAGQIGLLNLTRESLAADLRGDRQTLSPLKLEVFTPKEHDDVNSLPLRIAVFKEEWKPVYATVTRINPDRPYLMVFYLAGSREGAYRMRIFRNIEQVRTVPPTLEED</sequence>
<proteinExistence type="predicted"/>
<name>A0ABU1AEA7_9BACT</name>
<reference evidence="1 2" key="1">
    <citation type="submission" date="2023-04" db="EMBL/GenBank/DDBJ databases">
        <title>A novel bacteria isolated from coastal sediment.</title>
        <authorList>
            <person name="Liu X.-J."/>
            <person name="Du Z.-J."/>
        </authorList>
    </citation>
    <scope>NUCLEOTIDE SEQUENCE [LARGE SCALE GENOMIC DNA]</scope>
    <source>
        <strain evidence="1 2">SDUM461004</strain>
    </source>
</reference>
<keyword evidence="2" id="KW-1185">Reference proteome</keyword>
<evidence type="ECO:0000313" key="2">
    <source>
        <dbReference type="Proteomes" id="UP001243717"/>
    </source>
</evidence>
<gene>
    <name evidence="1" type="ORF">QEH59_00155</name>
</gene>
<comment type="caution">
    <text evidence="1">The sequence shown here is derived from an EMBL/GenBank/DDBJ whole genome shotgun (WGS) entry which is preliminary data.</text>
</comment>
<protein>
    <recommendedName>
        <fullName evidence="3">DUF3108 domain-containing protein</fullName>
    </recommendedName>
</protein>
<evidence type="ECO:0000313" key="1">
    <source>
        <dbReference type="EMBL" id="MDQ8192814.1"/>
    </source>
</evidence>